<dbReference type="EMBL" id="GBXM01029479">
    <property type="protein sequence ID" value="JAH79098.1"/>
    <property type="molecule type" value="Transcribed_RNA"/>
</dbReference>
<proteinExistence type="predicted"/>
<reference evidence="1" key="1">
    <citation type="submission" date="2014-11" db="EMBL/GenBank/DDBJ databases">
        <authorList>
            <person name="Amaro Gonzalez C."/>
        </authorList>
    </citation>
    <scope>NUCLEOTIDE SEQUENCE</scope>
</reference>
<organism evidence="1">
    <name type="scientific">Anguilla anguilla</name>
    <name type="common">European freshwater eel</name>
    <name type="synonym">Muraena anguilla</name>
    <dbReference type="NCBI Taxonomy" id="7936"/>
    <lineage>
        <taxon>Eukaryota</taxon>
        <taxon>Metazoa</taxon>
        <taxon>Chordata</taxon>
        <taxon>Craniata</taxon>
        <taxon>Vertebrata</taxon>
        <taxon>Euteleostomi</taxon>
        <taxon>Actinopterygii</taxon>
        <taxon>Neopterygii</taxon>
        <taxon>Teleostei</taxon>
        <taxon>Anguilliformes</taxon>
        <taxon>Anguillidae</taxon>
        <taxon>Anguilla</taxon>
    </lineage>
</organism>
<protein>
    <submittedName>
        <fullName evidence="1">Uncharacterized protein</fullName>
    </submittedName>
</protein>
<name>A0A0E9VPC2_ANGAN</name>
<dbReference type="AlphaFoldDB" id="A0A0E9VPC2"/>
<reference evidence="1" key="2">
    <citation type="journal article" date="2015" name="Fish Shellfish Immunol.">
        <title>Early steps in the European eel (Anguilla anguilla)-Vibrio vulnificus interaction in the gills: Role of the RtxA13 toxin.</title>
        <authorList>
            <person name="Callol A."/>
            <person name="Pajuelo D."/>
            <person name="Ebbesson L."/>
            <person name="Teles M."/>
            <person name="MacKenzie S."/>
            <person name="Amaro C."/>
        </authorList>
    </citation>
    <scope>NUCLEOTIDE SEQUENCE</scope>
</reference>
<sequence>MAKTNFMNGNLSDKLRFGESISGTHYATAFLLHKSCVQVYFYCSK</sequence>
<evidence type="ECO:0000313" key="1">
    <source>
        <dbReference type="EMBL" id="JAH79098.1"/>
    </source>
</evidence>
<accession>A0A0E9VPC2</accession>